<name>A0A4Z1GFK5_9HELO</name>
<organism evidence="3 4">
    <name type="scientific">Botrytis hyacinthi</name>
    <dbReference type="NCBI Taxonomy" id="278943"/>
    <lineage>
        <taxon>Eukaryota</taxon>
        <taxon>Fungi</taxon>
        <taxon>Dikarya</taxon>
        <taxon>Ascomycota</taxon>
        <taxon>Pezizomycotina</taxon>
        <taxon>Leotiomycetes</taxon>
        <taxon>Helotiales</taxon>
        <taxon>Sclerotiniaceae</taxon>
        <taxon>Botrytis</taxon>
    </lineage>
</organism>
<feature type="region of interest" description="Disordered" evidence="1">
    <location>
        <begin position="425"/>
        <end position="460"/>
    </location>
</feature>
<feature type="compositionally biased region" description="Pro residues" evidence="1">
    <location>
        <begin position="428"/>
        <end position="444"/>
    </location>
</feature>
<dbReference type="Proteomes" id="UP000297814">
    <property type="component" value="Unassembled WGS sequence"/>
</dbReference>
<keyword evidence="4" id="KW-1185">Reference proteome</keyword>
<gene>
    <name evidence="3" type="ORF">BHYA_0257g00030</name>
</gene>
<keyword evidence="2" id="KW-0732">Signal</keyword>
<comment type="caution">
    <text evidence="3">The sequence shown here is derived from an EMBL/GenBank/DDBJ whole genome shotgun (WGS) entry which is preliminary data.</text>
</comment>
<sequence length="709" mass="79078">MLLQRLFLLGLIAGTLAIPAHPVLFDRDNGICSAENMKVDISDYNCPKKNTLDSKGYCSKPIPSVPGKEGCSAYCEIRLTLKYGQEMPMSGGSCGSGTECSISSTQSISYVNTFSINAGIGGAVAKVLESAFDIGATYTFSKTLTYSDMAGSKITLKENECGYWTFIPYVLEYAALLKHPSCGTLTETAEKSAPAINISLHGMAIPIEKLGLENLLQERVYIKWVDEGHPHTLGSCLADNKENTNFLMKVVCDSEKRIHVYFSLKVTHKHTGKNRSMEMLLVVPPHGNFECYSKSFPISGLDDLSSHDASALHEAGISNLEHIIVLSFDLQFTGFVVRKERESTTILPSNSTSSTLMQKLRSLSVTKSFKVYIRPSDYARASLKTVNERLRDNGSWICEPDMRKIYSQEGIMLVDWAQIKYREFKSKPLPPPPPPQSQPQPPPYTEHDAQRSTEVQVPRSPPVADVYLNKDIVPATPSLLPVCHGIFSPDCEEPLDVTDDLNLDDIRKDSGHVEPCLEMDSDEEYLAALHAQQCSQQVRQDTNSEALRLEFKQWLKAAMSINENVYGHSGLTKKLFALGDSVHASNIGMFDAMRPWCSALFLCDPIDSSRLTDEWFVSDMAGLIKWVNTFHRGAEMSILMDDFIKLGNAARVQDKSEYKRYKADFLLRIWIEFDCSSISINGESRKVLSRKRNVLETCSDITKRAKITT</sequence>
<feature type="signal peptide" evidence="2">
    <location>
        <begin position="1"/>
        <end position="17"/>
    </location>
</feature>
<dbReference type="AlphaFoldDB" id="A0A4Z1GFK5"/>
<reference evidence="3 4" key="1">
    <citation type="submission" date="2017-12" db="EMBL/GenBank/DDBJ databases">
        <title>Comparative genomics of Botrytis spp.</title>
        <authorList>
            <person name="Valero-Jimenez C.A."/>
            <person name="Tapia P."/>
            <person name="Veloso J."/>
            <person name="Silva-Moreno E."/>
            <person name="Staats M."/>
            <person name="Valdes J.H."/>
            <person name="Van Kan J.A.L."/>
        </authorList>
    </citation>
    <scope>NUCLEOTIDE SEQUENCE [LARGE SCALE GENOMIC DNA]</scope>
    <source>
        <strain evidence="3 4">Bh0001</strain>
    </source>
</reference>
<evidence type="ECO:0000313" key="3">
    <source>
        <dbReference type="EMBL" id="TGO33251.1"/>
    </source>
</evidence>
<protein>
    <submittedName>
        <fullName evidence="3">Uncharacterized protein</fullName>
    </submittedName>
</protein>
<dbReference type="EMBL" id="PQXK01000257">
    <property type="protein sequence ID" value="TGO33251.1"/>
    <property type="molecule type" value="Genomic_DNA"/>
</dbReference>
<accession>A0A4Z1GFK5</accession>
<evidence type="ECO:0000256" key="2">
    <source>
        <dbReference type="SAM" id="SignalP"/>
    </source>
</evidence>
<proteinExistence type="predicted"/>
<feature type="chain" id="PRO_5021405769" evidence="2">
    <location>
        <begin position="18"/>
        <end position="709"/>
    </location>
</feature>
<evidence type="ECO:0000313" key="4">
    <source>
        <dbReference type="Proteomes" id="UP000297814"/>
    </source>
</evidence>
<evidence type="ECO:0000256" key="1">
    <source>
        <dbReference type="SAM" id="MobiDB-lite"/>
    </source>
</evidence>